<proteinExistence type="predicted"/>
<keyword evidence="2" id="KW-1185">Reference proteome</keyword>
<dbReference type="EMBL" id="JAYJJR010000016">
    <property type="protein sequence ID" value="MEB3023448.1"/>
    <property type="molecule type" value="Genomic_DNA"/>
</dbReference>
<reference evidence="1 2" key="1">
    <citation type="submission" date="2023-12" db="EMBL/GenBank/DDBJ databases">
        <title>Description of new species of Mycobacterium terrae complex isolated from sewage at the Sao Paulo Zoological Park Foundation in Brazil.</title>
        <authorList>
            <person name="Romagnoli C.L."/>
            <person name="Conceicao E.C."/>
            <person name="Machado E."/>
            <person name="Barreto L.B.P.F."/>
            <person name="Sharma A."/>
            <person name="Silva N.M."/>
            <person name="Marques L.E."/>
            <person name="Juliana M.A."/>
            <person name="Lourenco M.C.S."/>
            <person name="Digiampietri L.A."/>
            <person name="Suffys P.N."/>
            <person name="Viana-Niero C."/>
        </authorList>
    </citation>
    <scope>NUCLEOTIDE SEQUENCE [LARGE SCALE GENOMIC DNA]</scope>
    <source>
        <strain evidence="1 2">MYC098</strain>
    </source>
</reference>
<accession>A0ABU5XN89</accession>
<evidence type="ECO:0000313" key="1">
    <source>
        <dbReference type="EMBL" id="MEB3023448.1"/>
    </source>
</evidence>
<organism evidence="1 2">
    <name type="scientific">[Mycobacterium] crassicus</name>
    <dbReference type="NCBI Taxonomy" id="2872309"/>
    <lineage>
        <taxon>Bacteria</taxon>
        <taxon>Bacillati</taxon>
        <taxon>Actinomycetota</taxon>
        <taxon>Actinomycetes</taxon>
        <taxon>Mycobacteriales</taxon>
        <taxon>Mycobacteriaceae</taxon>
        <taxon>Mycolicibacter</taxon>
    </lineage>
</organism>
<dbReference type="Proteomes" id="UP001299596">
    <property type="component" value="Unassembled WGS sequence"/>
</dbReference>
<name>A0ABU5XN89_9MYCO</name>
<comment type="caution">
    <text evidence="1">The sequence shown here is derived from an EMBL/GenBank/DDBJ whole genome shotgun (WGS) entry which is preliminary data.</text>
</comment>
<evidence type="ECO:0000313" key="2">
    <source>
        <dbReference type="Proteomes" id="UP001299596"/>
    </source>
</evidence>
<dbReference type="InterPro" id="IPR046250">
    <property type="entry name" value="DUF6283"/>
</dbReference>
<protein>
    <submittedName>
        <fullName evidence="1">DUF6283 family protein</fullName>
    </submittedName>
</protein>
<sequence>MSSPCANCPWRRDSPVGEFPGERYEALRVTSGRPGCEVGLDAPMFACHKSEEGRDRACAGWLAVAGIEHLRIRLAVALGRLPASALRPGDHWPDLFSSYEEMAERNAAPTDDVPERLNIEVVQKNAVGRETQNVGPAA</sequence>
<dbReference type="Pfam" id="PF19800">
    <property type="entry name" value="DUF6283"/>
    <property type="match status" value="1"/>
</dbReference>
<gene>
    <name evidence="1" type="ORF">K6T79_20705</name>
</gene>